<dbReference type="PANTHER" id="PTHR13044:SF14">
    <property type="entry name" value="CRYPTOCEPHAL, ISOFORM A"/>
    <property type="match status" value="1"/>
</dbReference>
<dbReference type="PROSITE" id="PS00036">
    <property type="entry name" value="BZIP_BASIC"/>
    <property type="match status" value="1"/>
</dbReference>
<feature type="region of interest" description="Disordered" evidence="6">
    <location>
        <begin position="179"/>
        <end position="235"/>
    </location>
</feature>
<dbReference type="Proteomes" id="UP000014074">
    <property type="component" value="Unassembled WGS sequence"/>
</dbReference>
<feature type="domain" description="BZIP" evidence="7">
    <location>
        <begin position="198"/>
        <end position="257"/>
    </location>
</feature>
<dbReference type="PROSITE" id="PS50217">
    <property type="entry name" value="BZIP"/>
    <property type="match status" value="1"/>
</dbReference>
<keyword evidence="5" id="KW-0539">Nucleus</keyword>
<keyword evidence="3" id="KW-0238">DNA-binding</keyword>
<dbReference type="InterPro" id="IPR046347">
    <property type="entry name" value="bZIP_sf"/>
</dbReference>
<dbReference type="eggNOG" id="ENOG502S7ZI">
    <property type="taxonomic scope" value="Eukaryota"/>
</dbReference>
<name>R8BAH0_PHAM7</name>
<keyword evidence="4" id="KW-0804">Transcription</keyword>
<comment type="subcellular location">
    <subcellularLocation>
        <location evidence="1">Nucleus</location>
    </subcellularLocation>
</comment>
<evidence type="ECO:0000259" key="7">
    <source>
        <dbReference type="PROSITE" id="PS50217"/>
    </source>
</evidence>
<evidence type="ECO:0000256" key="4">
    <source>
        <dbReference type="ARBA" id="ARBA00023163"/>
    </source>
</evidence>
<evidence type="ECO:0000256" key="3">
    <source>
        <dbReference type="ARBA" id="ARBA00023125"/>
    </source>
</evidence>
<evidence type="ECO:0000256" key="6">
    <source>
        <dbReference type="SAM" id="MobiDB-lite"/>
    </source>
</evidence>
<accession>R8BAH0</accession>
<evidence type="ECO:0000256" key="1">
    <source>
        <dbReference type="ARBA" id="ARBA00004123"/>
    </source>
</evidence>
<dbReference type="InterPro" id="IPR004827">
    <property type="entry name" value="bZIP"/>
</dbReference>
<dbReference type="GO" id="GO:0000977">
    <property type="term" value="F:RNA polymerase II transcription regulatory region sequence-specific DNA binding"/>
    <property type="evidence" value="ECO:0007669"/>
    <property type="project" value="TreeGrafter"/>
</dbReference>
<feature type="compositionally biased region" description="Basic and acidic residues" evidence="6">
    <location>
        <begin position="190"/>
        <end position="201"/>
    </location>
</feature>
<reference evidence="9" key="1">
    <citation type="journal article" date="2013" name="Genome Announc.">
        <title>Draft genome sequence of the ascomycete Phaeoacremonium aleophilum strain UCR-PA7, a causal agent of the esca disease complex in grapevines.</title>
        <authorList>
            <person name="Blanco-Ulate B."/>
            <person name="Rolshausen P."/>
            <person name="Cantu D."/>
        </authorList>
    </citation>
    <scope>NUCLEOTIDE SEQUENCE [LARGE SCALE GENOMIC DNA]</scope>
    <source>
        <strain evidence="9">UCR-PA7</strain>
    </source>
</reference>
<organism evidence="8 9">
    <name type="scientific">Phaeoacremonium minimum (strain UCR-PA7)</name>
    <name type="common">Esca disease fungus</name>
    <name type="synonym">Togninia minima</name>
    <dbReference type="NCBI Taxonomy" id="1286976"/>
    <lineage>
        <taxon>Eukaryota</taxon>
        <taxon>Fungi</taxon>
        <taxon>Dikarya</taxon>
        <taxon>Ascomycota</taxon>
        <taxon>Pezizomycotina</taxon>
        <taxon>Sordariomycetes</taxon>
        <taxon>Sordariomycetidae</taxon>
        <taxon>Togniniales</taxon>
        <taxon>Togniniaceae</taxon>
        <taxon>Phaeoacremonium</taxon>
    </lineage>
</organism>
<dbReference type="PANTHER" id="PTHR13044">
    <property type="entry name" value="ACTIVATING TRANSCRIPTION FACTOR ATF 4/5"/>
    <property type="match status" value="1"/>
</dbReference>
<dbReference type="RefSeq" id="XP_007918922.1">
    <property type="nucleotide sequence ID" value="XM_007920731.1"/>
</dbReference>
<evidence type="ECO:0000313" key="8">
    <source>
        <dbReference type="EMBL" id="EON96293.1"/>
    </source>
</evidence>
<dbReference type="FunFam" id="1.20.5.170:FF:000075">
    <property type="entry name" value="BZIP transcription factor (MetR)"/>
    <property type="match status" value="1"/>
</dbReference>
<dbReference type="KEGG" id="tmn:UCRPA7_8213"/>
<feature type="region of interest" description="Disordered" evidence="6">
    <location>
        <begin position="51"/>
        <end position="83"/>
    </location>
</feature>
<evidence type="ECO:0000313" key="9">
    <source>
        <dbReference type="Proteomes" id="UP000014074"/>
    </source>
</evidence>
<evidence type="ECO:0000256" key="2">
    <source>
        <dbReference type="ARBA" id="ARBA00023015"/>
    </source>
</evidence>
<dbReference type="OrthoDB" id="1939598at2759"/>
<dbReference type="Pfam" id="PF07716">
    <property type="entry name" value="bZIP_2"/>
    <property type="match status" value="1"/>
</dbReference>
<sequence length="304" mass="33574">MANYSGRRGPNVSQYLRELNAMPSDTPVEERFPVGDDELALFTNTQFFDFESGQTTDFQPPPGKPDSDTQSTRPEEPSSAASAIGEFSSLDFISGLRLEIALRCIVGGPASGGDFNFGDFGNSYASPTLGNFSENLGNLQPIQPNPQAVYPAVPNHQGSYGGPSGPHVGELKRKASETTLNPNRPMSMEEATRLAAEEDKRRRNTAASARFRVKKKQREQALEKNNKEMSDKVTSLEGRIQQLETENKWLKNLIMEKNGDKEDITSMWKDFSAKKELEANQGDEEKTDEKAARATDSETVKAEN</sequence>
<dbReference type="CDD" id="cd14705">
    <property type="entry name" value="bZIP_Zip1"/>
    <property type="match status" value="1"/>
</dbReference>
<gene>
    <name evidence="8" type="ORF">UCRPA7_8213</name>
</gene>
<dbReference type="EMBL" id="KB933350">
    <property type="protein sequence ID" value="EON96293.1"/>
    <property type="molecule type" value="Genomic_DNA"/>
</dbReference>
<protein>
    <submittedName>
        <fullName evidence="8">Putative regulatory protein cys-3 protein</fullName>
    </submittedName>
</protein>
<proteinExistence type="predicted"/>
<keyword evidence="9" id="KW-1185">Reference proteome</keyword>
<feature type="region of interest" description="Disordered" evidence="6">
    <location>
        <begin position="275"/>
        <end position="304"/>
    </location>
</feature>
<dbReference type="GO" id="GO:0001228">
    <property type="term" value="F:DNA-binding transcription activator activity, RNA polymerase II-specific"/>
    <property type="evidence" value="ECO:0007669"/>
    <property type="project" value="TreeGrafter"/>
</dbReference>
<dbReference type="GO" id="GO:0005634">
    <property type="term" value="C:nucleus"/>
    <property type="evidence" value="ECO:0007669"/>
    <property type="project" value="UniProtKB-SubCell"/>
</dbReference>
<feature type="compositionally biased region" description="Basic and acidic residues" evidence="6">
    <location>
        <begin position="218"/>
        <end position="231"/>
    </location>
</feature>
<keyword evidence="2" id="KW-0805">Transcription regulation</keyword>
<dbReference type="SUPFAM" id="SSF57959">
    <property type="entry name" value="Leucine zipper domain"/>
    <property type="match status" value="1"/>
</dbReference>
<dbReference type="HOGENOM" id="CLU_056562_0_0_1"/>
<dbReference type="Gene3D" id="1.20.5.170">
    <property type="match status" value="1"/>
</dbReference>
<evidence type="ECO:0000256" key="5">
    <source>
        <dbReference type="ARBA" id="ARBA00023242"/>
    </source>
</evidence>
<dbReference type="AlphaFoldDB" id="R8BAH0"/>
<dbReference type="GeneID" id="19329045"/>